<feature type="transmembrane region" description="Helical" evidence="2">
    <location>
        <begin position="196"/>
        <end position="213"/>
    </location>
</feature>
<comment type="caution">
    <text evidence="3">The sequence shown here is derived from an EMBL/GenBank/DDBJ whole genome shotgun (WGS) entry which is preliminary data.</text>
</comment>
<dbReference type="Proteomes" id="UP000428333">
    <property type="component" value="Linkage Group LG01"/>
</dbReference>
<organism evidence="3 4">
    <name type="scientific">Rhododendron williamsianum</name>
    <dbReference type="NCBI Taxonomy" id="262921"/>
    <lineage>
        <taxon>Eukaryota</taxon>
        <taxon>Viridiplantae</taxon>
        <taxon>Streptophyta</taxon>
        <taxon>Embryophyta</taxon>
        <taxon>Tracheophyta</taxon>
        <taxon>Spermatophyta</taxon>
        <taxon>Magnoliopsida</taxon>
        <taxon>eudicotyledons</taxon>
        <taxon>Gunneridae</taxon>
        <taxon>Pentapetalae</taxon>
        <taxon>asterids</taxon>
        <taxon>Ericales</taxon>
        <taxon>Ericaceae</taxon>
        <taxon>Ericoideae</taxon>
        <taxon>Rhodoreae</taxon>
        <taxon>Rhododendron</taxon>
    </lineage>
</organism>
<protein>
    <submittedName>
        <fullName evidence="3">Uncharacterized protein</fullName>
    </submittedName>
</protein>
<evidence type="ECO:0000313" key="3">
    <source>
        <dbReference type="EMBL" id="KAE9466316.1"/>
    </source>
</evidence>
<keyword evidence="2" id="KW-0812">Transmembrane</keyword>
<feature type="transmembrane region" description="Helical" evidence="2">
    <location>
        <begin position="168"/>
        <end position="189"/>
    </location>
</feature>
<feature type="non-terminal residue" evidence="3">
    <location>
        <position position="1"/>
    </location>
</feature>
<dbReference type="EMBL" id="QEFC01000095">
    <property type="protein sequence ID" value="KAE9466316.1"/>
    <property type="molecule type" value="Genomic_DNA"/>
</dbReference>
<reference evidence="3 4" key="1">
    <citation type="journal article" date="2019" name="Genome Biol. Evol.">
        <title>The Rhododendron genome and chromosomal organization provide insight into shared whole-genome duplications across the heath family (Ericaceae).</title>
        <authorList>
            <person name="Soza V.L."/>
            <person name="Lindsley D."/>
            <person name="Waalkes A."/>
            <person name="Ramage E."/>
            <person name="Patwardhan R.P."/>
            <person name="Burton J.N."/>
            <person name="Adey A."/>
            <person name="Kumar A."/>
            <person name="Qiu R."/>
            <person name="Shendure J."/>
            <person name="Hall B."/>
        </authorList>
    </citation>
    <scope>NUCLEOTIDE SEQUENCE [LARGE SCALE GENOMIC DNA]</scope>
    <source>
        <strain evidence="3">RSF 1966-606</strain>
    </source>
</reference>
<keyword evidence="4" id="KW-1185">Reference proteome</keyword>
<keyword evidence="2" id="KW-0472">Membrane</keyword>
<feature type="transmembrane region" description="Helical" evidence="2">
    <location>
        <begin position="143"/>
        <end position="162"/>
    </location>
</feature>
<name>A0A6A4LZ31_9ERIC</name>
<sequence length="234" mass="25438">MVTLSLSPLHYASNPPVHTSINQNPCRSTLIPRPTATKTPHNRSKKKSRKFTVLAVTEGSRKSKKEEGKEKAEESVPSWANPDSDEPPPWARAESGSSGSQQSFQVPFIVYLLASAITAIAAIGSVFEYVNQKPVFGVLGSDSVFYAPVLGFFAFTGIPTAYGGCYTATWWASVALAVLVVLELIFVALRLEYLQLRVLVGGSLSMAVTYGLLKPLDNDERNQILINANHVLQV</sequence>
<feature type="compositionally biased region" description="Polar residues" evidence="1">
    <location>
        <begin position="16"/>
        <end position="27"/>
    </location>
</feature>
<evidence type="ECO:0000313" key="4">
    <source>
        <dbReference type="Proteomes" id="UP000428333"/>
    </source>
</evidence>
<feature type="compositionally biased region" description="Basic residues" evidence="1">
    <location>
        <begin position="40"/>
        <end position="50"/>
    </location>
</feature>
<keyword evidence="2" id="KW-1133">Transmembrane helix</keyword>
<evidence type="ECO:0000256" key="1">
    <source>
        <dbReference type="SAM" id="MobiDB-lite"/>
    </source>
</evidence>
<evidence type="ECO:0000256" key="2">
    <source>
        <dbReference type="SAM" id="Phobius"/>
    </source>
</evidence>
<dbReference type="PANTHER" id="PTHR36042">
    <property type="entry name" value="OS05G0490900 PROTEIN"/>
    <property type="match status" value="1"/>
</dbReference>
<feature type="transmembrane region" description="Helical" evidence="2">
    <location>
        <begin position="108"/>
        <end position="131"/>
    </location>
</feature>
<proteinExistence type="predicted"/>
<gene>
    <name evidence="3" type="ORF">C3L33_01785</name>
</gene>
<dbReference type="OrthoDB" id="2013891at2759"/>
<feature type="compositionally biased region" description="Basic and acidic residues" evidence="1">
    <location>
        <begin position="59"/>
        <end position="74"/>
    </location>
</feature>
<feature type="region of interest" description="Disordered" evidence="1">
    <location>
        <begin position="1"/>
        <end position="100"/>
    </location>
</feature>
<dbReference type="PANTHER" id="PTHR36042:SF1">
    <property type="entry name" value="OS05G0490900 PROTEIN"/>
    <property type="match status" value="1"/>
</dbReference>
<accession>A0A6A4LZ31</accession>
<dbReference type="AlphaFoldDB" id="A0A6A4LZ31"/>